<protein>
    <submittedName>
        <fullName evidence="1">Uncharacterized protein</fullName>
    </submittedName>
</protein>
<evidence type="ECO:0000313" key="2">
    <source>
        <dbReference type="Proteomes" id="UP000292052"/>
    </source>
</evidence>
<dbReference type="OrthoDB" id="6753189at2759"/>
<proteinExistence type="predicted"/>
<gene>
    <name evidence="1" type="ORF">BDFB_013309</name>
</gene>
<name>A0A482VXX4_ASBVE</name>
<accession>A0A482VXX4</accession>
<dbReference type="EMBL" id="QDEB01053237">
    <property type="protein sequence ID" value="RZC37369.1"/>
    <property type="molecule type" value="Genomic_DNA"/>
</dbReference>
<reference evidence="1 2" key="1">
    <citation type="submission" date="2017-03" db="EMBL/GenBank/DDBJ databases">
        <title>Genome of the blue death feigning beetle - Asbolus verrucosus.</title>
        <authorList>
            <person name="Rider S.D."/>
        </authorList>
    </citation>
    <scope>NUCLEOTIDE SEQUENCE [LARGE SCALE GENOMIC DNA]</scope>
    <source>
        <strain evidence="1">Butters</strain>
        <tissue evidence="1">Head and leg muscle</tissue>
    </source>
</reference>
<keyword evidence="2" id="KW-1185">Reference proteome</keyword>
<evidence type="ECO:0000313" key="1">
    <source>
        <dbReference type="EMBL" id="RZC37369.1"/>
    </source>
</evidence>
<comment type="caution">
    <text evidence="1">The sequence shown here is derived from an EMBL/GenBank/DDBJ whole genome shotgun (WGS) entry which is preliminary data.</text>
</comment>
<dbReference type="Proteomes" id="UP000292052">
    <property type="component" value="Unassembled WGS sequence"/>
</dbReference>
<sequence>MTGNYSFNDLAHMHLIYGENRSEVIPERFPNRHVPHRDVFSNRRLPEFGNMRPISVDRDRPVAANTVDRDKHVSVTTAWTTISNEHLRPYHINGKDGLADVIPFRGPPGVWM</sequence>
<dbReference type="AlphaFoldDB" id="A0A482VXX4"/>
<organism evidence="1 2">
    <name type="scientific">Asbolus verrucosus</name>
    <name type="common">Desert ironclad beetle</name>
    <dbReference type="NCBI Taxonomy" id="1661398"/>
    <lineage>
        <taxon>Eukaryota</taxon>
        <taxon>Metazoa</taxon>
        <taxon>Ecdysozoa</taxon>
        <taxon>Arthropoda</taxon>
        <taxon>Hexapoda</taxon>
        <taxon>Insecta</taxon>
        <taxon>Pterygota</taxon>
        <taxon>Neoptera</taxon>
        <taxon>Endopterygota</taxon>
        <taxon>Coleoptera</taxon>
        <taxon>Polyphaga</taxon>
        <taxon>Cucujiformia</taxon>
        <taxon>Tenebrionidae</taxon>
        <taxon>Pimeliinae</taxon>
        <taxon>Asbolus</taxon>
    </lineage>
</organism>